<evidence type="ECO:0000313" key="4">
    <source>
        <dbReference type="Proteomes" id="UP001491552"/>
    </source>
</evidence>
<reference evidence="3 4" key="1">
    <citation type="submission" date="2024-03" db="EMBL/GenBank/DDBJ databases">
        <title>Human intestinal bacterial collection.</title>
        <authorList>
            <person name="Pauvert C."/>
            <person name="Hitch T.C.A."/>
            <person name="Clavel T."/>
        </authorList>
    </citation>
    <scope>NUCLEOTIDE SEQUENCE [LARGE SCALE GENOMIC DNA]</scope>
    <source>
        <strain evidence="3 4">CLA-AA-H192</strain>
    </source>
</reference>
<organism evidence="3 4">
    <name type="scientific">Faecousia intestinalis</name>
    <dbReference type="NCBI Taxonomy" id="3133167"/>
    <lineage>
        <taxon>Bacteria</taxon>
        <taxon>Bacillati</taxon>
        <taxon>Bacillota</taxon>
        <taxon>Clostridia</taxon>
        <taxon>Eubacteriales</taxon>
        <taxon>Oscillospiraceae</taxon>
        <taxon>Faecousia</taxon>
    </lineage>
</organism>
<name>A0ABV1G7U5_9FIRM</name>
<accession>A0ABV1G7U5</accession>
<dbReference type="EMBL" id="JBBMFF010000234">
    <property type="protein sequence ID" value="MEQ2511477.1"/>
    <property type="molecule type" value="Genomic_DNA"/>
</dbReference>
<keyword evidence="4" id="KW-1185">Reference proteome</keyword>
<feature type="domain" description="MobA/VirD2-like nuclease" evidence="2">
    <location>
        <begin position="31"/>
        <end position="160"/>
    </location>
</feature>
<proteinExistence type="predicted"/>
<feature type="region of interest" description="Disordered" evidence="1">
    <location>
        <begin position="423"/>
        <end position="454"/>
    </location>
</feature>
<evidence type="ECO:0000313" key="3">
    <source>
        <dbReference type="EMBL" id="MEQ2511477.1"/>
    </source>
</evidence>
<dbReference type="RefSeq" id="WP_349136192.1">
    <property type="nucleotide sequence ID" value="NZ_JBBMFF010000234.1"/>
</dbReference>
<sequence length="454" mass="52245">MDQAIRYARNPEKVTEASRKKLHEIEGIVDYAADDLKTERCTYVTGIHLDSVETAAAEFMEVKQLEGKLGGRVCYHGYQSFREDEVDADTAHKIGVALATVLWGDRFQVVVATHCNTNHYHNHFVLNSVSDVDGLKFYNSPADYRRMREVSDRLCKEFGLSVIKHPEGRGKNYGEVVAEREEKPTRRGIIKADLDRAIEASLTEQEFWAMLRQLGYEVKLYGKGGKPLAHPAIKPQGSERYFRLDRLGEGYSLDEIMGRVYHNRRRKRPIEEPTITRRVAPVRGSFSSAPKLKGLRALYLRYCCELHIIVKHPSATRRVHPALWEDLTKLNRLDAQTRLLASQKIKTMPQLLAYRDGLQEQITALVTERTELRNLQKREKRAGREDPVSARIAEISAQLRKLRKKVKLCSEIETRSTEVADNLKEIQQEKSEQRKEKEQHELFRRSRAGRADLA</sequence>
<comment type="caution">
    <text evidence="3">The sequence shown here is derived from an EMBL/GenBank/DDBJ whole genome shotgun (WGS) entry which is preliminary data.</text>
</comment>
<dbReference type="InterPro" id="IPR005094">
    <property type="entry name" value="Endonuclease_MobA/VirD2"/>
</dbReference>
<gene>
    <name evidence="3" type="ORF">WMO66_09495</name>
</gene>
<dbReference type="Pfam" id="PF03432">
    <property type="entry name" value="Relaxase"/>
    <property type="match status" value="1"/>
</dbReference>
<evidence type="ECO:0000256" key="1">
    <source>
        <dbReference type="SAM" id="MobiDB-lite"/>
    </source>
</evidence>
<dbReference type="Proteomes" id="UP001491552">
    <property type="component" value="Unassembled WGS sequence"/>
</dbReference>
<protein>
    <submittedName>
        <fullName evidence="3">Relaxase/mobilization nuclease domain-containing protein</fullName>
    </submittedName>
</protein>
<evidence type="ECO:0000259" key="2">
    <source>
        <dbReference type="Pfam" id="PF03432"/>
    </source>
</evidence>